<dbReference type="RefSeq" id="WP_187013783.1">
    <property type="nucleotide sequence ID" value="NZ_JACOQI010000002.1"/>
</dbReference>
<dbReference type="Proteomes" id="UP000620327">
    <property type="component" value="Unassembled WGS sequence"/>
</dbReference>
<reference evidence="1" key="1">
    <citation type="submission" date="2020-08" db="EMBL/GenBank/DDBJ databases">
        <title>Genome public.</title>
        <authorList>
            <person name="Liu C."/>
            <person name="Sun Q."/>
        </authorList>
    </citation>
    <scope>NUCLEOTIDE SEQUENCE</scope>
    <source>
        <strain evidence="1">BX15</strain>
    </source>
</reference>
<accession>A0A923S687</accession>
<comment type="caution">
    <text evidence="1">The sequence shown here is derived from an EMBL/GenBank/DDBJ whole genome shotgun (WGS) entry which is preliminary data.</text>
</comment>
<sequence length="78" mass="9283">MRLFRRVPTPFAITYLVSGLLRESFQKRKADKYAAQVVHHYKPGESPYPSRTVGTLEEELERLDDTLKKYEEQKNRRL</sequence>
<gene>
    <name evidence="1" type="ORF">H8Z83_03705</name>
</gene>
<dbReference type="AlphaFoldDB" id="A0A923S687"/>
<dbReference type="EMBL" id="JACOQI010000002">
    <property type="protein sequence ID" value="MBC5769429.1"/>
    <property type="molecule type" value="Genomic_DNA"/>
</dbReference>
<keyword evidence="2" id="KW-1185">Reference proteome</keyword>
<name>A0A923S687_9FIRM</name>
<evidence type="ECO:0000313" key="2">
    <source>
        <dbReference type="Proteomes" id="UP000620327"/>
    </source>
</evidence>
<protein>
    <submittedName>
        <fullName evidence="1">Uncharacterized protein</fullName>
    </submittedName>
</protein>
<organism evidence="1 2">
    <name type="scientific">Dysosmobacter segnis</name>
    <dbReference type="NCBI Taxonomy" id="2763042"/>
    <lineage>
        <taxon>Bacteria</taxon>
        <taxon>Bacillati</taxon>
        <taxon>Bacillota</taxon>
        <taxon>Clostridia</taxon>
        <taxon>Eubacteriales</taxon>
        <taxon>Oscillospiraceae</taxon>
        <taxon>Dysosmobacter</taxon>
    </lineage>
</organism>
<evidence type="ECO:0000313" key="1">
    <source>
        <dbReference type="EMBL" id="MBC5769429.1"/>
    </source>
</evidence>
<proteinExistence type="predicted"/>